<dbReference type="Proteomes" id="UP000790347">
    <property type="component" value="Unassembled WGS sequence"/>
</dbReference>
<dbReference type="EMBL" id="ASGP02000002">
    <property type="protein sequence ID" value="KAH9520801.1"/>
    <property type="molecule type" value="Genomic_DNA"/>
</dbReference>
<dbReference type="AlphaFoldDB" id="A0A922I2H4"/>
<sequence length="69" mass="7999">MPQGEYLDHDDDGNVGSIENCTLLVLALLVAYRVVSMLLVIIENIFGITFYDLIFNYVLYKVLKYFNLY</sequence>
<name>A0A922I2H4_DERFA</name>
<keyword evidence="1" id="KW-0472">Membrane</keyword>
<organism evidence="2 3">
    <name type="scientific">Dermatophagoides farinae</name>
    <name type="common">American house dust mite</name>
    <dbReference type="NCBI Taxonomy" id="6954"/>
    <lineage>
        <taxon>Eukaryota</taxon>
        <taxon>Metazoa</taxon>
        <taxon>Ecdysozoa</taxon>
        <taxon>Arthropoda</taxon>
        <taxon>Chelicerata</taxon>
        <taxon>Arachnida</taxon>
        <taxon>Acari</taxon>
        <taxon>Acariformes</taxon>
        <taxon>Sarcoptiformes</taxon>
        <taxon>Astigmata</taxon>
        <taxon>Psoroptidia</taxon>
        <taxon>Analgoidea</taxon>
        <taxon>Pyroglyphidae</taxon>
        <taxon>Dermatophagoidinae</taxon>
        <taxon>Dermatophagoides</taxon>
    </lineage>
</organism>
<keyword evidence="1" id="KW-0812">Transmembrane</keyword>
<keyword evidence="1" id="KW-1133">Transmembrane helix</keyword>
<gene>
    <name evidence="2" type="ORF">DERF_004493</name>
</gene>
<proteinExistence type="predicted"/>
<keyword evidence="3" id="KW-1185">Reference proteome</keyword>
<protein>
    <submittedName>
        <fullName evidence="2">Uncharacterized protein</fullName>
    </submittedName>
</protein>
<evidence type="ECO:0000313" key="3">
    <source>
        <dbReference type="Proteomes" id="UP000790347"/>
    </source>
</evidence>
<accession>A0A922I2H4</accession>
<reference evidence="2" key="2">
    <citation type="journal article" date="2022" name="Res Sq">
        <title>Comparative Genomics Reveals Insights into the Divergent Evolution of Astigmatic Mites and Household Pest Adaptations.</title>
        <authorList>
            <person name="Xiong Q."/>
            <person name="Wan A.T.-Y."/>
            <person name="Liu X.-Y."/>
            <person name="Fung C.S.-H."/>
            <person name="Xiao X."/>
            <person name="Malainual N."/>
            <person name="Hou J."/>
            <person name="Wang L."/>
            <person name="Wang M."/>
            <person name="Yang K."/>
            <person name="Cui Y."/>
            <person name="Leung E."/>
            <person name="Nong W."/>
            <person name="Shin S.-K."/>
            <person name="Au S."/>
            <person name="Jeong K.Y."/>
            <person name="Chew F.T."/>
            <person name="Hui J."/>
            <person name="Leung T.F."/>
            <person name="Tungtrongchitr A."/>
            <person name="Zhong N."/>
            <person name="Liu Z."/>
            <person name="Tsui S."/>
        </authorList>
    </citation>
    <scope>NUCLEOTIDE SEQUENCE</scope>
    <source>
        <strain evidence="2">Derf</strain>
        <tissue evidence="2">Whole organism</tissue>
    </source>
</reference>
<reference evidence="2" key="1">
    <citation type="submission" date="2013-05" db="EMBL/GenBank/DDBJ databases">
        <authorList>
            <person name="Yim A.K.Y."/>
            <person name="Chan T.F."/>
            <person name="Ji K.M."/>
            <person name="Liu X.Y."/>
            <person name="Zhou J.W."/>
            <person name="Li R.Q."/>
            <person name="Yang K.Y."/>
            <person name="Li J."/>
            <person name="Li M."/>
            <person name="Law P.T.W."/>
            <person name="Wu Y.L."/>
            <person name="Cai Z.L."/>
            <person name="Qin H."/>
            <person name="Bao Y."/>
            <person name="Leung R.K.K."/>
            <person name="Ng P.K.S."/>
            <person name="Zou J."/>
            <person name="Zhong X.J."/>
            <person name="Ran P.X."/>
            <person name="Zhong N.S."/>
            <person name="Liu Z.G."/>
            <person name="Tsui S.K.W."/>
        </authorList>
    </citation>
    <scope>NUCLEOTIDE SEQUENCE</scope>
    <source>
        <strain evidence="2">Derf</strain>
        <tissue evidence="2">Whole organism</tissue>
    </source>
</reference>
<evidence type="ECO:0000313" key="2">
    <source>
        <dbReference type="EMBL" id="KAH9520801.1"/>
    </source>
</evidence>
<comment type="caution">
    <text evidence="2">The sequence shown here is derived from an EMBL/GenBank/DDBJ whole genome shotgun (WGS) entry which is preliminary data.</text>
</comment>
<feature type="transmembrane region" description="Helical" evidence="1">
    <location>
        <begin position="34"/>
        <end position="59"/>
    </location>
</feature>
<evidence type="ECO:0000256" key="1">
    <source>
        <dbReference type="SAM" id="Phobius"/>
    </source>
</evidence>